<dbReference type="AlphaFoldDB" id="A0A0R1VL09"/>
<evidence type="ECO:0000313" key="4">
    <source>
        <dbReference type="EMBL" id="KRM03689.1"/>
    </source>
</evidence>
<name>A0A0R1VL09_9LACO</name>
<evidence type="ECO:0000256" key="2">
    <source>
        <dbReference type="ARBA" id="ARBA00023295"/>
    </source>
</evidence>
<dbReference type="Gene3D" id="3.20.20.80">
    <property type="entry name" value="Glycosidases"/>
    <property type="match status" value="1"/>
</dbReference>
<dbReference type="CDD" id="cd11338">
    <property type="entry name" value="AmyAc_CMD"/>
    <property type="match status" value="1"/>
</dbReference>
<dbReference type="GO" id="GO:0005975">
    <property type="term" value="P:carbohydrate metabolic process"/>
    <property type="evidence" value="ECO:0007669"/>
    <property type="project" value="InterPro"/>
</dbReference>
<dbReference type="PANTHER" id="PTHR10357:SF210">
    <property type="entry name" value="MALTODEXTRIN GLUCOSIDASE"/>
    <property type="match status" value="1"/>
</dbReference>
<sequence length="561" mass="64892">MEFAAVIHRPDSEMAYFKNDVFQIRLKTKRDDLKKVALIYGDPYSLISENLDPFYQHPQPMDKILQDQYYDYWELEVRLATKRLAYAFVLVDSDDEAYYYNDQGFWPVDHDASLNNANSYFRLPYGHEIDAIHVPSWVAGTVWYQIFPERFANGDPTNDPAGTKSWNPQDHPSRTAYYGGDLQGIIDHLDDLENLGVTGLYFNPLFLAPSNHKYDTIDFFQIDPHFGTNQLFGELVQAAHQRGMRVMLDAVFNHLGINSPQWQDVIRHGQESVYADWFHIHQFPVTYKSTSNPEYSPAISYETFANNPQMTKLNTANPEVQAYLLSIATYWVKEYDIDAWRLDVANEIDHHFWQAFHQRMLDLKPDFYILGEIWHRAQAWLNGDQFSGVMNYPYAGLIIDGIIKRQLSLNQLSAGLSRQLMLYRDQTNMLMFNTLDSHDTARLMTMAAGNYRLVELAIAFLILQPGMPSLYYGTEIGMAGNNDPDCRKPMNWQPDAKGRNLAQQIKKLIAFRHRYGALLTAGKIKFVVVDPDRIQVVRFNDHQQIIGDFDLGSNSYQLQVK</sequence>
<dbReference type="Proteomes" id="UP000051739">
    <property type="component" value="Unassembled WGS sequence"/>
</dbReference>
<evidence type="ECO:0000256" key="1">
    <source>
        <dbReference type="ARBA" id="ARBA00022801"/>
    </source>
</evidence>
<accession>A0A0R1VL09</accession>
<evidence type="ECO:0000259" key="3">
    <source>
        <dbReference type="SMART" id="SM00642"/>
    </source>
</evidence>
<dbReference type="Pfam" id="PF02903">
    <property type="entry name" value="Alpha-amylase_N"/>
    <property type="match status" value="1"/>
</dbReference>
<comment type="caution">
    <text evidence="4">The sequence shown here is derived from an EMBL/GenBank/DDBJ whole genome shotgun (WGS) entry which is preliminary data.</text>
</comment>
<dbReference type="InterPro" id="IPR017853">
    <property type="entry name" value="GH"/>
</dbReference>
<dbReference type="CDD" id="cd02857">
    <property type="entry name" value="E_set_CDase_PDE_N"/>
    <property type="match status" value="1"/>
</dbReference>
<dbReference type="Pfam" id="PF00128">
    <property type="entry name" value="Alpha-amylase"/>
    <property type="match status" value="1"/>
</dbReference>
<dbReference type="Gene3D" id="2.60.40.10">
    <property type="entry name" value="Immunoglobulins"/>
    <property type="match status" value="1"/>
</dbReference>
<dbReference type="PANTHER" id="PTHR10357">
    <property type="entry name" value="ALPHA-AMYLASE FAMILY MEMBER"/>
    <property type="match status" value="1"/>
</dbReference>
<proteinExistence type="predicted"/>
<keyword evidence="2" id="KW-0326">Glycosidase</keyword>
<dbReference type="PATRIC" id="fig|1423749.3.peg.59"/>
<dbReference type="InterPro" id="IPR006047">
    <property type="entry name" value="GH13_cat_dom"/>
</dbReference>
<dbReference type="GO" id="GO:0004553">
    <property type="term" value="F:hydrolase activity, hydrolyzing O-glycosyl compounds"/>
    <property type="evidence" value="ECO:0007669"/>
    <property type="project" value="InterPro"/>
</dbReference>
<dbReference type="Gene3D" id="3.90.400.10">
    <property type="entry name" value="Oligo-1,6-glucosidase, Domain 2"/>
    <property type="match status" value="1"/>
</dbReference>
<evidence type="ECO:0000313" key="5">
    <source>
        <dbReference type="Proteomes" id="UP000051739"/>
    </source>
</evidence>
<dbReference type="InterPro" id="IPR045857">
    <property type="entry name" value="O16G_dom_2"/>
</dbReference>
<organism evidence="4 5">
    <name type="scientific">Limosilactobacillus gastricus DSM 16045</name>
    <dbReference type="NCBI Taxonomy" id="1423749"/>
    <lineage>
        <taxon>Bacteria</taxon>
        <taxon>Bacillati</taxon>
        <taxon>Bacillota</taxon>
        <taxon>Bacilli</taxon>
        <taxon>Lactobacillales</taxon>
        <taxon>Lactobacillaceae</taxon>
        <taxon>Limosilactobacillus</taxon>
    </lineage>
</organism>
<gene>
    <name evidence="4" type="ORF">FC60_GL000059</name>
</gene>
<dbReference type="InterPro" id="IPR004185">
    <property type="entry name" value="Glyco_hydro_13_lg-like_dom"/>
</dbReference>
<keyword evidence="1" id="KW-0378">Hydrolase</keyword>
<dbReference type="RefSeq" id="WP_056936545.1">
    <property type="nucleotide sequence ID" value="NZ_AZFN01000001.1"/>
</dbReference>
<dbReference type="SMART" id="SM00642">
    <property type="entry name" value="Aamy"/>
    <property type="match status" value="1"/>
</dbReference>
<keyword evidence="5" id="KW-1185">Reference proteome</keyword>
<dbReference type="SUPFAM" id="SSF51445">
    <property type="entry name" value="(Trans)glycosidases"/>
    <property type="match status" value="1"/>
</dbReference>
<dbReference type="InterPro" id="IPR013783">
    <property type="entry name" value="Ig-like_fold"/>
</dbReference>
<reference evidence="4 5" key="1">
    <citation type="journal article" date="2015" name="Genome Announc.">
        <title>Expanding the biotechnology potential of lactobacilli through comparative genomics of 213 strains and associated genera.</title>
        <authorList>
            <person name="Sun Z."/>
            <person name="Harris H.M."/>
            <person name="McCann A."/>
            <person name="Guo C."/>
            <person name="Argimon S."/>
            <person name="Zhang W."/>
            <person name="Yang X."/>
            <person name="Jeffery I.B."/>
            <person name="Cooney J.C."/>
            <person name="Kagawa T.F."/>
            <person name="Liu W."/>
            <person name="Song Y."/>
            <person name="Salvetti E."/>
            <person name="Wrobel A."/>
            <person name="Rasinkangas P."/>
            <person name="Parkhill J."/>
            <person name="Rea M.C."/>
            <person name="O'Sullivan O."/>
            <person name="Ritari J."/>
            <person name="Douillard F.P."/>
            <person name="Paul Ross R."/>
            <person name="Yang R."/>
            <person name="Briner A.E."/>
            <person name="Felis G.E."/>
            <person name="de Vos W.M."/>
            <person name="Barrangou R."/>
            <person name="Klaenhammer T.R."/>
            <person name="Caufield P.W."/>
            <person name="Cui Y."/>
            <person name="Zhang H."/>
            <person name="O'Toole P.W."/>
        </authorList>
    </citation>
    <scope>NUCLEOTIDE SEQUENCE [LARGE SCALE GENOMIC DNA]</scope>
    <source>
        <strain evidence="4 5">DSM 16045</strain>
    </source>
</reference>
<protein>
    <submittedName>
        <fullName evidence="4">Neopullulanase</fullName>
    </submittedName>
</protein>
<feature type="domain" description="Glycosyl hydrolase family 13 catalytic" evidence="3">
    <location>
        <begin position="145"/>
        <end position="512"/>
    </location>
</feature>
<dbReference type="EMBL" id="AZFN01000001">
    <property type="protein sequence ID" value="KRM03689.1"/>
    <property type="molecule type" value="Genomic_DNA"/>
</dbReference>